<dbReference type="RefSeq" id="WP_012941149.1">
    <property type="nucleotide sequence ID" value="NC_013741.1"/>
</dbReference>
<dbReference type="Pfam" id="PF08937">
    <property type="entry name" value="ThsB_TIR"/>
    <property type="match status" value="1"/>
</dbReference>
<evidence type="ECO:0000313" key="2">
    <source>
        <dbReference type="EMBL" id="ADB58814.1"/>
    </source>
</evidence>
<organism evidence="2 3">
    <name type="scientific">Archaeoglobus profundus (strain DSM 5631 / JCM 9629 / NBRC 100127 / Av18)</name>
    <dbReference type="NCBI Taxonomy" id="572546"/>
    <lineage>
        <taxon>Archaea</taxon>
        <taxon>Methanobacteriati</taxon>
        <taxon>Methanobacteriota</taxon>
        <taxon>Archaeoglobi</taxon>
        <taxon>Archaeoglobales</taxon>
        <taxon>Archaeoglobaceae</taxon>
        <taxon>Archaeoglobus</taxon>
    </lineage>
</organism>
<dbReference type="eggNOG" id="arCOG06471">
    <property type="taxonomic scope" value="Archaea"/>
</dbReference>
<proteinExistence type="predicted"/>
<evidence type="ECO:0000259" key="1">
    <source>
        <dbReference type="Pfam" id="PF08937"/>
    </source>
</evidence>
<dbReference type="InterPro" id="IPR036490">
    <property type="entry name" value="ThsB_TIR-like_sf"/>
</dbReference>
<dbReference type="EMBL" id="CP001857">
    <property type="protein sequence ID" value="ADB58814.1"/>
    <property type="molecule type" value="Genomic_DNA"/>
</dbReference>
<dbReference type="SUPFAM" id="SSF52206">
    <property type="entry name" value="Hypothetical protein MTH538"/>
    <property type="match status" value="1"/>
</dbReference>
<dbReference type="Gene3D" id="3.40.50.9200">
    <property type="entry name" value="Hypothetical protein MTH538"/>
    <property type="match status" value="1"/>
</dbReference>
<dbReference type="KEGG" id="apo:Arcpr_1770"/>
<dbReference type="OrthoDB" id="335259at2157"/>
<dbReference type="PaxDb" id="572546-Arcpr_1770"/>
<sequence length="140" mass="16415">MPKLRIYNLFISHSWRYSGEYNRLVNLLNNAPYFWWRNYSCPQHDPAVDPDSEVGRRTLTRELMNQIRPVHCVIVLSGLYVAYSYWIQKEIDIALSFGKPIIGVKPLGSERVPRMIQEVAREIVGWRTDSIISAIRRHSL</sequence>
<accession>D2RFC0</accession>
<reference evidence="2 3" key="1">
    <citation type="journal article" date="2010" name="Stand. Genomic Sci.">
        <title>Complete genome sequence of Archaeoglobus profundus type strain (AV18).</title>
        <authorList>
            <person name="von Jan M."/>
            <person name="Lapidus A."/>
            <person name="Del Rio T.G."/>
            <person name="Copeland A."/>
            <person name="Tice H."/>
            <person name="Cheng J.F."/>
            <person name="Lucas S."/>
            <person name="Chen F."/>
            <person name="Nolan M."/>
            <person name="Goodwin L."/>
            <person name="Han C."/>
            <person name="Pitluck S."/>
            <person name="Liolios K."/>
            <person name="Ivanova N."/>
            <person name="Mavromatis K."/>
            <person name="Ovchinnikova G."/>
            <person name="Chertkov O."/>
            <person name="Pati A."/>
            <person name="Chen A."/>
            <person name="Palaniappan K."/>
            <person name="Land M."/>
            <person name="Hauser L."/>
            <person name="Chang Y.J."/>
            <person name="Jeffries C.D."/>
            <person name="Saunders E."/>
            <person name="Brettin T."/>
            <person name="Detter J.C."/>
            <person name="Chain P."/>
            <person name="Eichinger K."/>
            <person name="Huber H."/>
            <person name="Spring S."/>
            <person name="Rohde M."/>
            <person name="Goker M."/>
            <person name="Wirth R."/>
            <person name="Woyke T."/>
            <person name="Bristow J."/>
            <person name="Eisen J.A."/>
            <person name="Markowitz V."/>
            <person name="Hugenholtz P."/>
            <person name="Kyrpides N.C."/>
            <person name="Klenk H.P."/>
        </authorList>
    </citation>
    <scope>NUCLEOTIDE SEQUENCE [LARGE SCALE GENOMIC DNA]</scope>
    <source>
        <strain evidence="3">DSM 5631 / JCM 9629 / NBRC 100127 / Av18</strain>
    </source>
</reference>
<gene>
    <name evidence="2" type="ordered locus">Arcpr_1770</name>
</gene>
<dbReference type="Proteomes" id="UP000001901">
    <property type="component" value="Chromosome"/>
</dbReference>
<dbReference type="STRING" id="572546.Arcpr_1770"/>
<dbReference type="HOGENOM" id="CLU_140379_1_0_2"/>
<dbReference type="InterPro" id="IPR015032">
    <property type="entry name" value="ThsB__TIR-like_domain"/>
</dbReference>
<keyword evidence="3" id="KW-1185">Reference proteome</keyword>
<dbReference type="AlphaFoldDB" id="D2RFC0"/>
<feature type="domain" description="Thoeris protein ThsB TIR-like" evidence="1">
    <location>
        <begin position="10"/>
        <end position="109"/>
    </location>
</feature>
<evidence type="ECO:0000313" key="3">
    <source>
        <dbReference type="Proteomes" id="UP000001901"/>
    </source>
</evidence>
<name>D2RFC0_ARCPA</name>
<protein>
    <recommendedName>
        <fullName evidence="1">Thoeris protein ThsB TIR-like domain-containing protein</fullName>
    </recommendedName>
</protein>
<dbReference type="GeneID" id="8740465"/>